<dbReference type="InterPro" id="IPR019140">
    <property type="entry name" value="MCM_complex-bd"/>
</dbReference>
<accession>A0A7S0GWV6</accession>
<evidence type="ECO:0000256" key="2">
    <source>
        <dbReference type="ARBA" id="ARBA00023242"/>
    </source>
</evidence>
<evidence type="ECO:0000256" key="1">
    <source>
        <dbReference type="ARBA" id="ARBA00004123"/>
    </source>
</evidence>
<organism evidence="4">
    <name type="scientific">Micromonas pusilla</name>
    <name type="common">Picoplanktonic green alga</name>
    <name type="synonym">Chromulina pusilla</name>
    <dbReference type="NCBI Taxonomy" id="38833"/>
    <lineage>
        <taxon>Eukaryota</taxon>
        <taxon>Viridiplantae</taxon>
        <taxon>Chlorophyta</taxon>
        <taxon>Mamiellophyceae</taxon>
        <taxon>Mamiellales</taxon>
        <taxon>Mamiellaceae</taxon>
        <taxon>Micromonas</taxon>
    </lineage>
</organism>
<feature type="compositionally biased region" description="Acidic residues" evidence="3">
    <location>
        <begin position="175"/>
        <end position="188"/>
    </location>
</feature>
<feature type="compositionally biased region" description="Basic and acidic residues" evidence="3">
    <location>
        <begin position="214"/>
        <end position="232"/>
    </location>
</feature>
<name>A0A7S0GWV6_MICPS</name>
<dbReference type="Pfam" id="PF09739">
    <property type="entry name" value="MCM_bind"/>
    <property type="match status" value="1"/>
</dbReference>
<evidence type="ECO:0008006" key="5">
    <source>
        <dbReference type="Google" id="ProtNLM"/>
    </source>
</evidence>
<dbReference type="PANTHER" id="PTHR13489:SF0">
    <property type="entry name" value="MINI-CHROMOSOME MAINTENANCE COMPLEX-BINDING PROTEIN"/>
    <property type="match status" value="1"/>
</dbReference>
<dbReference type="GO" id="GO:0005634">
    <property type="term" value="C:nucleus"/>
    <property type="evidence" value="ECO:0007669"/>
    <property type="project" value="UniProtKB-SubCell"/>
</dbReference>
<dbReference type="GO" id="GO:0003682">
    <property type="term" value="F:chromatin binding"/>
    <property type="evidence" value="ECO:0007669"/>
    <property type="project" value="TreeGrafter"/>
</dbReference>
<evidence type="ECO:0000313" key="4">
    <source>
        <dbReference type="EMBL" id="CAD8445265.1"/>
    </source>
</evidence>
<dbReference type="PANTHER" id="PTHR13489">
    <property type="entry name" value="MINI-CHROMOSOME MAINTENANCE COMPLEX-BINDING PROTEIN"/>
    <property type="match status" value="1"/>
</dbReference>
<evidence type="ECO:0000256" key="3">
    <source>
        <dbReference type="SAM" id="MobiDB-lite"/>
    </source>
</evidence>
<dbReference type="AlphaFoldDB" id="A0A7S0GWV6"/>
<keyword evidence="2" id="KW-0539">Nucleus</keyword>
<comment type="subcellular location">
    <subcellularLocation>
        <location evidence="1">Nucleus</location>
    </subcellularLocation>
</comment>
<feature type="region of interest" description="Disordered" evidence="3">
    <location>
        <begin position="148"/>
        <end position="188"/>
    </location>
</feature>
<dbReference type="GO" id="GO:0006261">
    <property type="term" value="P:DNA-templated DNA replication"/>
    <property type="evidence" value="ECO:0007669"/>
    <property type="project" value="TreeGrafter"/>
</dbReference>
<sequence length="707" mass="74395">MAAQLPRCVTDPLGTVSSLFDAAVASPAAGAEDGDWGVRAAFREGLSSLSSRALVERIPEINAVGVEHVPPGALVRFRCMVQDMYNPEYYVGAYRDAGGRWRTTKYTEDLGPADAPGQPADRKIWERRVLYCVPVPGESAWVRRLDGAGVGAPPSTPAKISEDRAGKKDKRARDEDVEMDAADDADGAEDSVAAALAGAGAAEDAASSRAAKALRNDETETARQREGGDAVHVHPGGDASPEDALNLPLGTEKAAPGLLAATPCIVKMYDDEDDVKLNDVLELVGVLGIAPALAQEMQDMSAETFGVFANQAAGQANAHPPDANAGANADFEFMDEERAHNPPTSVVPRFHVLAARRASPQTFALAAEAETPGPGAHVDTASGANGGWGLRPVEGEAAFRGPGLVPDSRLALSGVTTRAKIVAFLAAPLGGDALAAEYVLFSLLARVHTRSDGMPIGKFGVTLLGAPDGPGKSGVVASALAETLAILAPATAHLPLSIASLNARAWAPRKDYATNRLIAGPLQLASGTTVVLDETALSAGVLNERGVRNVQTLADFSKTQELEMDFSYHAMRVPVDVSVVSVSASKTHGIVEGLDASVVLRMTKEPRVPEEILSEEGGKKSLAEMRLFIARARCSSHSIDTKNGAEIERAMVAARASDPSATQETFHRWLTMSRLAALARGETSLTIEHWNIARECERLAAERARVC</sequence>
<protein>
    <recommendedName>
        <fullName evidence="5">Mini-chromosome maintenance complex-binding protein</fullName>
    </recommendedName>
</protein>
<proteinExistence type="predicted"/>
<dbReference type="EMBL" id="HBEN01010756">
    <property type="protein sequence ID" value="CAD8445265.1"/>
    <property type="molecule type" value="Transcribed_RNA"/>
</dbReference>
<feature type="region of interest" description="Disordered" evidence="3">
    <location>
        <begin position="207"/>
        <end position="242"/>
    </location>
</feature>
<reference evidence="4" key="1">
    <citation type="submission" date="2021-01" db="EMBL/GenBank/DDBJ databases">
        <authorList>
            <person name="Corre E."/>
            <person name="Pelletier E."/>
            <person name="Niang G."/>
            <person name="Scheremetjew M."/>
            <person name="Finn R."/>
            <person name="Kale V."/>
            <person name="Holt S."/>
            <person name="Cochrane G."/>
            <person name="Meng A."/>
            <person name="Brown T."/>
            <person name="Cohen L."/>
        </authorList>
    </citation>
    <scope>NUCLEOTIDE SEQUENCE</scope>
    <source>
        <strain evidence="4">CCAC1681</strain>
    </source>
</reference>
<feature type="compositionally biased region" description="Basic and acidic residues" evidence="3">
    <location>
        <begin position="160"/>
        <end position="174"/>
    </location>
</feature>
<gene>
    <name evidence="4" type="ORF">MSP1401_LOCUS8897</name>
</gene>